<dbReference type="Pfam" id="PF04001">
    <property type="entry name" value="Vhr1"/>
    <property type="match status" value="1"/>
</dbReference>
<organism evidence="1 2">
    <name type="scientific">Kazachstania africana (strain ATCC 22294 / BCRC 22015 / CBS 2517 / CECT 1963 / NBRC 1671 / NRRL Y-8276)</name>
    <name type="common">Yeast</name>
    <name type="synonym">Kluyveromyces africanus</name>
    <dbReference type="NCBI Taxonomy" id="1071382"/>
    <lineage>
        <taxon>Eukaryota</taxon>
        <taxon>Fungi</taxon>
        <taxon>Dikarya</taxon>
        <taxon>Ascomycota</taxon>
        <taxon>Saccharomycotina</taxon>
        <taxon>Saccharomycetes</taxon>
        <taxon>Saccharomycetales</taxon>
        <taxon>Saccharomycetaceae</taxon>
        <taxon>Kazachstania</taxon>
    </lineage>
</organism>
<dbReference type="AlphaFoldDB" id="H2B010"/>
<dbReference type="HOGENOM" id="CLU_006698_0_0_1"/>
<evidence type="ECO:0000313" key="2">
    <source>
        <dbReference type="Proteomes" id="UP000005220"/>
    </source>
</evidence>
<dbReference type="STRING" id="1071382.H2B010"/>
<dbReference type="InterPro" id="IPR007147">
    <property type="entry name" value="TF_Vhr"/>
</dbReference>
<name>H2B010_KAZAF</name>
<dbReference type="OrthoDB" id="4089008at2759"/>
<dbReference type="RefSeq" id="XP_003959095.1">
    <property type="nucleotide sequence ID" value="XM_003959046.1"/>
</dbReference>
<evidence type="ECO:0000313" key="1">
    <source>
        <dbReference type="EMBL" id="CCF59960.1"/>
    </source>
</evidence>
<accession>H2B010</accession>
<keyword evidence="2" id="KW-1185">Reference proteome</keyword>
<dbReference type="EMBL" id="HE650829">
    <property type="protein sequence ID" value="CCF59960.1"/>
    <property type="molecule type" value="Genomic_DNA"/>
</dbReference>
<gene>
    <name evidence="1" type="primary">KAFR0I01790</name>
    <name evidence="1" type="ORF">KAFR_0I01790</name>
</gene>
<dbReference type="Proteomes" id="UP000005220">
    <property type="component" value="Chromosome 9"/>
</dbReference>
<protein>
    <submittedName>
        <fullName evidence="1">Uncharacterized protein</fullName>
    </submittedName>
</protein>
<proteinExistence type="predicted"/>
<dbReference type="KEGG" id="kaf:KAFR_0I01790"/>
<dbReference type="GeneID" id="13883596"/>
<reference evidence="1 2" key="1">
    <citation type="journal article" date="2011" name="Proc. Natl. Acad. Sci. U.S.A.">
        <title>Evolutionary erosion of yeast sex chromosomes by mating-type switching accidents.</title>
        <authorList>
            <person name="Gordon J.L."/>
            <person name="Armisen D."/>
            <person name="Proux-Wera E."/>
            <person name="Oheigeartaigh S.S."/>
            <person name="Byrne K.P."/>
            <person name="Wolfe K.H."/>
        </authorList>
    </citation>
    <scope>NUCLEOTIDE SEQUENCE [LARGE SCALE GENOMIC DNA]</scope>
    <source>
        <strain evidence="2">ATCC 22294 / BCRC 22015 / CBS 2517 / CECT 1963 / NBRC 1671 / NRRL Y-8276</strain>
    </source>
</reference>
<dbReference type="InParanoid" id="H2B010"/>
<sequence length="585" mass="66496">MSGVTSLPTAKSSSFITYRLNKYSVGSSGTTNKIREQLGFRDDIIWRRFSNRRLELIDKFNLSHFKASEQDQNIRRIAAMLREEFGYPESTSNEFEKLVTAAVQSVRRNRKRAMRKRAAAFKAATLNGNHFNMPYFTSPSANDPIWNNALNYAAADPFVPNNFSVLSQSPPGGLAVYPLGYQSYLPSNMVEQPYNINALQSTNRLPQKMFNENPNYQFINHRYDFTNFPPMNGMKESITSTQIPLAFSVNIPGIPTNPTACGGQGYDGIIRRAMSDVMNAYFLLSGPGRKCDEETVVRERVCHSMKNSKQCHNILNSAEPLKHFEHLRVLGETAIKKSAAEVMKRHFQTGVNPSIEPILTKTGSSTWISNLSLKLFSPVVRMDLSQFPMFEVQIELLYLSLGCIVHDFGYDDPYIALNNLIYNELKDVYTIHENNNTDGNSISCKIIKAAYNGDNKEFNFSFSKNRPLTIVDVLERFQSLFGMRPSNINHLAMYYQNKIVLDDFILSEILKADTESTLSIEIIDLNKEPVLESQMPVGEKIYSYSSLSSTAPSKIAKKITIQRTRRKEPQCRCHRSRIIHRLNLL</sequence>
<dbReference type="eggNOG" id="ENOG502QVE1">
    <property type="taxonomic scope" value="Eukaryota"/>
</dbReference>